<organism evidence="7 8">
    <name type="scientific">Labilithrix luteola</name>
    <dbReference type="NCBI Taxonomy" id="1391654"/>
    <lineage>
        <taxon>Bacteria</taxon>
        <taxon>Pseudomonadati</taxon>
        <taxon>Myxococcota</taxon>
        <taxon>Polyangia</taxon>
        <taxon>Polyangiales</taxon>
        <taxon>Labilitrichaceae</taxon>
        <taxon>Labilithrix</taxon>
    </lineage>
</organism>
<evidence type="ECO:0000256" key="6">
    <source>
        <dbReference type="SAM" id="Phobius"/>
    </source>
</evidence>
<accession>A0A0K1QBQ4</accession>
<evidence type="ECO:0000313" key="8">
    <source>
        <dbReference type="Proteomes" id="UP000064967"/>
    </source>
</evidence>
<feature type="transmembrane region" description="Helical" evidence="6">
    <location>
        <begin position="116"/>
        <end position="143"/>
    </location>
</feature>
<dbReference type="STRING" id="1391654.AKJ09_09765"/>
<dbReference type="OrthoDB" id="9786506at2"/>
<keyword evidence="5 6" id="KW-0472">Membrane</keyword>
<evidence type="ECO:0000256" key="2">
    <source>
        <dbReference type="ARBA" id="ARBA00022475"/>
    </source>
</evidence>
<dbReference type="InterPro" id="IPR022791">
    <property type="entry name" value="L-PG_synthase/AglD"/>
</dbReference>
<dbReference type="AlphaFoldDB" id="A0A0K1QBQ4"/>
<dbReference type="Pfam" id="PF03706">
    <property type="entry name" value="LPG_synthase_TM"/>
    <property type="match status" value="1"/>
</dbReference>
<keyword evidence="3 6" id="KW-0812">Transmembrane</keyword>
<keyword evidence="2" id="KW-1003">Cell membrane</keyword>
<dbReference type="RefSeq" id="WP_146653923.1">
    <property type="nucleotide sequence ID" value="NZ_CP012333.1"/>
</dbReference>
<feature type="transmembrane region" description="Helical" evidence="6">
    <location>
        <begin position="155"/>
        <end position="175"/>
    </location>
</feature>
<feature type="transmembrane region" description="Helical" evidence="6">
    <location>
        <begin position="250"/>
        <end position="272"/>
    </location>
</feature>
<protein>
    <recommendedName>
        <fullName evidence="9">Dolichol-P-glucose synthetase</fullName>
    </recommendedName>
</protein>
<name>A0A0K1QBQ4_9BACT</name>
<sequence length="505" mass="54154">MATGIRKQRIAVVTVGLLASAAFMYLAVRRLDFGSLRSVLASARIWPWVPLGILSYVGGHVLRGQRCRLLVSKDASLGLGTASNVVVVGYASNNVFPARLGEFVRAGMLAERTGMPVAQSLVVTFIERVFDGLAILVLLVLGTLSGNAPPWMHELVRVALVVFGSACAVMVLGAHSPSFVVTAASRIGTKLGEKWHDRLVALATSITSAGACLRSPRDAISIALYSLLIWTLEAGLFIALLPAFGLPLRFATGAVAMSVTNLGLLVPSSPGFVGPFHFFCSRAVMASGVAEATALGYATVVHLAFFVPVTLWGAGAMLWYGVQVGATAAMARAARKEAKTTLVQGIQVHEVASLPRVRVEETTTPFVRALVEAVVVPEGTQASTAVIDDTAVFVYGQLRELPPSLGLLFECGMTFFRFVTRLRYLRGYCNLSLDTRRRWLHAWAESPYALFRKLMKPIRGVALLGYYDHPITRASILESPEALLAPASLVRGKELDTKTAAEAQS</sequence>
<feature type="transmembrane region" description="Helical" evidence="6">
    <location>
        <begin position="284"/>
        <end position="305"/>
    </location>
</feature>
<dbReference type="PANTHER" id="PTHR39087">
    <property type="entry name" value="UPF0104 MEMBRANE PROTEIN MJ1595"/>
    <property type="match status" value="1"/>
</dbReference>
<evidence type="ECO:0000256" key="1">
    <source>
        <dbReference type="ARBA" id="ARBA00004651"/>
    </source>
</evidence>
<dbReference type="GO" id="GO:0005886">
    <property type="term" value="C:plasma membrane"/>
    <property type="evidence" value="ECO:0007669"/>
    <property type="project" value="UniProtKB-SubCell"/>
</dbReference>
<dbReference type="KEGG" id="llu:AKJ09_09765"/>
<keyword evidence="4 6" id="KW-1133">Transmembrane helix</keyword>
<reference evidence="7 8" key="1">
    <citation type="submission" date="2015-08" db="EMBL/GenBank/DDBJ databases">
        <authorList>
            <person name="Babu N.S."/>
            <person name="Beckwith C.J."/>
            <person name="Beseler K.G."/>
            <person name="Brison A."/>
            <person name="Carone J.V."/>
            <person name="Caskin T.P."/>
            <person name="Diamond M."/>
            <person name="Durham M.E."/>
            <person name="Foxe J.M."/>
            <person name="Go M."/>
            <person name="Henderson B.A."/>
            <person name="Jones I.B."/>
            <person name="McGettigan J.A."/>
            <person name="Micheletti S.J."/>
            <person name="Nasrallah M.E."/>
            <person name="Ortiz D."/>
            <person name="Piller C.R."/>
            <person name="Privatt S.R."/>
            <person name="Schneider S.L."/>
            <person name="Sharp S."/>
            <person name="Smith T.C."/>
            <person name="Stanton J.D."/>
            <person name="Ullery H.E."/>
            <person name="Wilson R.J."/>
            <person name="Serrano M.G."/>
            <person name="Buck G."/>
            <person name="Lee V."/>
            <person name="Wang Y."/>
            <person name="Carvalho R."/>
            <person name="Voegtly L."/>
            <person name="Shi R."/>
            <person name="Duckworth R."/>
            <person name="Johnson A."/>
            <person name="Loviza R."/>
            <person name="Walstead R."/>
            <person name="Shah Z."/>
            <person name="Kiflezghi M."/>
            <person name="Wade K."/>
            <person name="Ball S.L."/>
            <person name="Bradley K.W."/>
            <person name="Asai D.J."/>
            <person name="Bowman C.A."/>
            <person name="Russell D.A."/>
            <person name="Pope W.H."/>
            <person name="Jacobs-Sera D."/>
            <person name="Hendrix R.W."/>
            <person name="Hatfull G.F."/>
        </authorList>
    </citation>
    <scope>NUCLEOTIDE SEQUENCE [LARGE SCALE GENOMIC DNA]</scope>
    <source>
        <strain evidence="7 8">DSM 27648</strain>
    </source>
</reference>
<evidence type="ECO:0000256" key="3">
    <source>
        <dbReference type="ARBA" id="ARBA00022692"/>
    </source>
</evidence>
<keyword evidence="8" id="KW-1185">Reference proteome</keyword>
<comment type="subcellular location">
    <subcellularLocation>
        <location evidence="1">Cell membrane</location>
        <topology evidence="1">Multi-pass membrane protein</topology>
    </subcellularLocation>
</comment>
<feature type="transmembrane region" description="Helical" evidence="6">
    <location>
        <begin position="222"/>
        <end position="244"/>
    </location>
</feature>
<evidence type="ECO:0000256" key="5">
    <source>
        <dbReference type="ARBA" id="ARBA00023136"/>
    </source>
</evidence>
<evidence type="ECO:0008006" key="9">
    <source>
        <dbReference type="Google" id="ProtNLM"/>
    </source>
</evidence>
<dbReference type="PANTHER" id="PTHR39087:SF2">
    <property type="entry name" value="UPF0104 MEMBRANE PROTEIN MJ1595"/>
    <property type="match status" value="1"/>
</dbReference>
<dbReference type="Proteomes" id="UP000064967">
    <property type="component" value="Chromosome"/>
</dbReference>
<evidence type="ECO:0000256" key="4">
    <source>
        <dbReference type="ARBA" id="ARBA00022989"/>
    </source>
</evidence>
<dbReference type="EMBL" id="CP012333">
    <property type="protein sequence ID" value="AKV03102.1"/>
    <property type="molecule type" value="Genomic_DNA"/>
</dbReference>
<evidence type="ECO:0000313" key="7">
    <source>
        <dbReference type="EMBL" id="AKV03102.1"/>
    </source>
</evidence>
<proteinExistence type="predicted"/>
<gene>
    <name evidence="7" type="ORF">AKJ09_09765</name>
</gene>
<feature type="transmembrane region" description="Helical" evidence="6">
    <location>
        <begin position="45"/>
        <end position="63"/>
    </location>
</feature>